<dbReference type="Gene3D" id="2.60.40.1080">
    <property type="match status" value="2"/>
</dbReference>
<dbReference type="InterPro" id="IPR008964">
    <property type="entry name" value="Invasin/intimin_cell_adhesion"/>
</dbReference>
<proteinExistence type="predicted"/>
<dbReference type="GO" id="GO:0004553">
    <property type="term" value="F:hydrolase activity, hydrolyzing O-glycosyl compounds"/>
    <property type="evidence" value="ECO:0007669"/>
    <property type="project" value="InterPro"/>
</dbReference>
<reference evidence="2 3" key="1">
    <citation type="submission" date="2016-10" db="EMBL/GenBank/DDBJ databases">
        <authorList>
            <person name="de Groot N.N."/>
        </authorList>
    </citation>
    <scope>NUCLEOTIDE SEQUENCE [LARGE SCALE GENOMIC DNA]</scope>
    <source>
        <strain evidence="2 3">DSM 21039</strain>
    </source>
</reference>
<dbReference type="GO" id="GO:0030246">
    <property type="term" value="F:carbohydrate binding"/>
    <property type="evidence" value="ECO:0007669"/>
    <property type="project" value="InterPro"/>
</dbReference>
<feature type="domain" description="BIG2" evidence="1">
    <location>
        <begin position="614"/>
        <end position="692"/>
    </location>
</feature>
<keyword evidence="3" id="KW-1185">Reference proteome</keyword>
<dbReference type="Gene3D" id="2.160.20.10">
    <property type="entry name" value="Single-stranded right-handed beta-helix, Pectin lyase-like"/>
    <property type="match status" value="1"/>
</dbReference>
<evidence type="ECO:0000313" key="2">
    <source>
        <dbReference type="EMBL" id="SEL06584.1"/>
    </source>
</evidence>
<sequence length="1339" mass="142533">MKITLCPPGVFRAVLALVLYVCMSQLPVYAQSDGLPRGANLLPYQRYEAENGARGGGASLQSSPQFIQTDIAAEASDQKYVSLGSNGAYVEWTLSAPAQGFNLRFTMPDNSTGTGTSGTLGLYVNDVKVRDIALSSYWAYQYFPAADPQQTPSGGSTKILMRFDEVHFRLDAAIQAGDKVTIKKDNNDGITYGVDFVELESVPTALTLPANYLSVTDYGANGTDNADDFAAFTQCIAAASSQGKNVFIPAGRFILSNKLLLNVSNIKIQGAGIWHTYIYFSTNVQFSGGILARASHVEISNFSMNTANNARLVYGGEPNPLGQMYKVYKGFMGTYGAGSYVHDIWVEHFECGFWIGGYDPPYPIDVTTNMMISKCRIRNNYADGVNFSQGTSNSTVEQSSVRNNGDDGLAVWPSTDASNNVMGVNNTFRNNTIENNWRAGSIAIFGGTGHDINHNLIKDGVGGSGIRFTNDFAGFTFKYPGDVIKVAENTIIGCGTSNDLWNQKRGAIEFYAQTGVFNIQFDNTTILNSQRDAVQLYGNNYHHLIFNNTLIDGTGLDPVVRDVPSDVYGGFGIYAQANSDSAVFNNLTVRNAESGTSLNRNTNFKLIIRDVNIPVTGVVLVPATDTTIATGSSFQLKANIIPVDATNKNLSWTSSNTAAVTVDANGKVTAVGLGAATITVTTQSGNFTATRKVTVTPAVNITATDADAGEGNNTGTFRISASAITQTVTVNYTISGTAASADYTASPALTGSVTLSPTTLAQTITITPVDDNSFEGPETLRLTLKAGIGYQLGNDTTAVVTITDNDLPPCTAPTIARVTGTAPVIDQNIDGAWSAAPVKSIGNVVLGGVPAGYGGQWRAMYDNTNLYVLVQVNDATKINDSGGSWWEDDVVEIFIDGDNSKTATYDGANDFQLGFRYNDNTLHVGGNSVTRTTGITFSQYATATGYNVEAAIPWTTIGTTAALGKPIGLDVQLDNDDNGGTRDAQLATFATTTTAFQDPRVFGTVYLTNCNATNVPVTGVSVSPATASIGTGATQQLVASVLPTNASNTNVSWSSSNTSVATVNAAGLVTAVAVGTATITVTTADQGKTATCTVTVTQGSTIYYRIKNRWQNTYLNDGGAQANYAASPSATDNSYQWSLENVSGGYVEIKNRATGEYINIEHALDYVEVTTRSAGTLSSRWAMENTGDGYVRIRNAGPSNDYIHIENLRGYAQHGMMYPVWQSAQWQLEQVPANALARSGNTPALSISNPNNGQKLLPSTAAITLEVYPNPAVSELKLQSKDDLSGGIIYILNSSGNIVMRTNAAARTVNIAALPPGVYTLLFTQKTQKITKRFVKIPQ</sequence>
<evidence type="ECO:0000259" key="1">
    <source>
        <dbReference type="SMART" id="SM00635"/>
    </source>
</evidence>
<dbReference type="InterPro" id="IPR006626">
    <property type="entry name" value="PbH1"/>
</dbReference>
<dbReference type="Gene3D" id="2.80.10.50">
    <property type="match status" value="1"/>
</dbReference>
<dbReference type="GO" id="GO:0016052">
    <property type="term" value="P:carbohydrate catabolic process"/>
    <property type="evidence" value="ECO:0007669"/>
    <property type="project" value="InterPro"/>
</dbReference>
<dbReference type="SUPFAM" id="SSF49373">
    <property type="entry name" value="Invasin/intimin cell-adhesion fragments"/>
    <property type="match status" value="2"/>
</dbReference>
<dbReference type="InterPro" id="IPR038081">
    <property type="entry name" value="CalX-like_sf"/>
</dbReference>
<dbReference type="EMBL" id="FOBB01000001">
    <property type="protein sequence ID" value="SEL06584.1"/>
    <property type="molecule type" value="Genomic_DNA"/>
</dbReference>
<protein>
    <submittedName>
        <fullName evidence="2">Por secretion system C-terminal sorting domain-containing protein</fullName>
    </submittedName>
</protein>
<dbReference type="NCBIfam" id="TIGR04183">
    <property type="entry name" value="Por_Secre_tail"/>
    <property type="match status" value="1"/>
</dbReference>
<gene>
    <name evidence="2" type="ORF">SAMN04488505_1011412</name>
</gene>
<dbReference type="CDD" id="cd23432">
    <property type="entry name" value="beta-trefoil_Ricin_EndoBetaGal-like"/>
    <property type="match status" value="1"/>
</dbReference>
<dbReference type="STRING" id="573321.SAMN04488505_1011412"/>
<dbReference type="SUPFAM" id="SSF51126">
    <property type="entry name" value="Pectin lyase-like"/>
    <property type="match status" value="1"/>
</dbReference>
<dbReference type="InterPro" id="IPR000772">
    <property type="entry name" value="Ricin_B_lectin"/>
</dbReference>
<name>A0A1H7M5U0_9BACT</name>
<dbReference type="Pfam" id="PF06452">
    <property type="entry name" value="CBM9_1"/>
    <property type="match status" value="1"/>
</dbReference>
<dbReference type="SMART" id="SM00710">
    <property type="entry name" value="PbH1"/>
    <property type="match status" value="9"/>
</dbReference>
<dbReference type="Gene3D" id="2.60.40.1190">
    <property type="match status" value="1"/>
</dbReference>
<dbReference type="RefSeq" id="WP_089907999.1">
    <property type="nucleotide sequence ID" value="NZ_FOBB01000001.1"/>
</dbReference>
<dbReference type="InterPro" id="IPR011050">
    <property type="entry name" value="Pectin_lyase_fold/virulence"/>
</dbReference>
<accession>A0A1H7M5U0</accession>
<evidence type="ECO:0000313" key="3">
    <source>
        <dbReference type="Proteomes" id="UP000198984"/>
    </source>
</evidence>
<organism evidence="2 3">
    <name type="scientific">Chitinophaga rupis</name>
    <dbReference type="NCBI Taxonomy" id="573321"/>
    <lineage>
        <taxon>Bacteria</taxon>
        <taxon>Pseudomonadati</taxon>
        <taxon>Bacteroidota</taxon>
        <taxon>Chitinophagia</taxon>
        <taxon>Chitinophagales</taxon>
        <taxon>Chitinophagaceae</taxon>
        <taxon>Chitinophaga</taxon>
    </lineage>
</organism>
<dbReference type="SUPFAM" id="SSF50370">
    <property type="entry name" value="Ricin B-like lectins"/>
    <property type="match status" value="1"/>
</dbReference>
<dbReference type="Proteomes" id="UP000198984">
    <property type="component" value="Unassembled WGS sequence"/>
</dbReference>
<dbReference type="InterPro" id="IPR035992">
    <property type="entry name" value="Ricin_B-like_lectins"/>
</dbReference>
<dbReference type="Pfam" id="PF14200">
    <property type="entry name" value="RicinB_lectin_2"/>
    <property type="match status" value="1"/>
</dbReference>
<dbReference type="Pfam" id="PF22816">
    <property type="entry name" value="CatAgl_D2"/>
    <property type="match status" value="1"/>
</dbReference>
<dbReference type="InterPro" id="IPR026444">
    <property type="entry name" value="Secre_tail"/>
</dbReference>
<dbReference type="InterPro" id="IPR012334">
    <property type="entry name" value="Pectin_lyas_fold"/>
</dbReference>
<dbReference type="InterPro" id="IPR033801">
    <property type="entry name" value="CBM6-CBM35-CBM36-like_1"/>
</dbReference>
<dbReference type="SUPFAM" id="SSF49344">
    <property type="entry name" value="CBD9-like"/>
    <property type="match status" value="1"/>
</dbReference>
<dbReference type="InterPro" id="IPR010502">
    <property type="entry name" value="Carb-bd_dom_fam9"/>
</dbReference>
<dbReference type="Pfam" id="PF02368">
    <property type="entry name" value="Big_2"/>
    <property type="match status" value="2"/>
</dbReference>
<dbReference type="InterPro" id="IPR055149">
    <property type="entry name" value="Agl_cat_D2"/>
</dbReference>
<dbReference type="Gene3D" id="2.60.40.2030">
    <property type="match status" value="1"/>
</dbReference>
<dbReference type="Pfam" id="PF18962">
    <property type="entry name" value="Por_Secre_tail"/>
    <property type="match status" value="1"/>
</dbReference>
<feature type="domain" description="BIG2" evidence="1">
    <location>
        <begin position="1016"/>
        <end position="1093"/>
    </location>
</feature>
<dbReference type="SUPFAM" id="SSF141072">
    <property type="entry name" value="CalX-like"/>
    <property type="match status" value="1"/>
</dbReference>
<dbReference type="InterPro" id="IPR003343">
    <property type="entry name" value="Big_2"/>
</dbReference>
<dbReference type="CDD" id="cd09619">
    <property type="entry name" value="CBM9_like_4"/>
    <property type="match status" value="1"/>
</dbReference>
<dbReference type="SMART" id="SM00635">
    <property type="entry name" value="BID_2"/>
    <property type="match status" value="2"/>
</dbReference>
<dbReference type="Pfam" id="PF22815">
    <property type="entry name" value="CatAgl_D1"/>
    <property type="match status" value="1"/>
</dbReference>
<dbReference type="OrthoDB" id="197688at2"/>